<evidence type="ECO:0000256" key="1">
    <source>
        <dbReference type="SAM" id="MobiDB-lite"/>
    </source>
</evidence>
<name>A0A9W7BEC3_9STRA</name>
<dbReference type="AlphaFoldDB" id="A0A9W7BEC3"/>
<reference evidence="3" key="1">
    <citation type="journal article" date="2023" name="Commun. Biol.">
        <title>Genome analysis of Parmales, the sister group of diatoms, reveals the evolutionary specialization of diatoms from phago-mixotrophs to photoautotrophs.</title>
        <authorList>
            <person name="Ban H."/>
            <person name="Sato S."/>
            <person name="Yoshikawa S."/>
            <person name="Yamada K."/>
            <person name="Nakamura Y."/>
            <person name="Ichinomiya M."/>
            <person name="Sato N."/>
            <person name="Blanc-Mathieu R."/>
            <person name="Endo H."/>
            <person name="Kuwata A."/>
            <person name="Ogata H."/>
        </authorList>
    </citation>
    <scope>NUCLEOTIDE SEQUENCE [LARGE SCALE GENOMIC DNA]</scope>
    <source>
        <strain evidence="3">NIES 3699</strain>
    </source>
</reference>
<gene>
    <name evidence="2" type="ORF">TrVE_jg7875</name>
</gene>
<evidence type="ECO:0000313" key="2">
    <source>
        <dbReference type="EMBL" id="GMH86385.1"/>
    </source>
</evidence>
<organism evidence="2 3">
    <name type="scientific">Triparma verrucosa</name>
    <dbReference type="NCBI Taxonomy" id="1606542"/>
    <lineage>
        <taxon>Eukaryota</taxon>
        <taxon>Sar</taxon>
        <taxon>Stramenopiles</taxon>
        <taxon>Ochrophyta</taxon>
        <taxon>Bolidophyceae</taxon>
        <taxon>Parmales</taxon>
        <taxon>Triparmaceae</taxon>
        <taxon>Triparma</taxon>
    </lineage>
</organism>
<dbReference type="Proteomes" id="UP001165160">
    <property type="component" value="Unassembled WGS sequence"/>
</dbReference>
<keyword evidence="3" id="KW-1185">Reference proteome</keyword>
<comment type="caution">
    <text evidence="2">The sequence shown here is derived from an EMBL/GenBank/DDBJ whole genome shotgun (WGS) entry which is preliminary data.</text>
</comment>
<sequence length="73" mass="8034">MSKITSEELLNAIEIPDPNNLDFFDDEEEVYEGSESDSAADESPAVGDVDGEIYEDDVTSEVVAYLRSLQSND</sequence>
<accession>A0A9W7BEC3</accession>
<proteinExistence type="predicted"/>
<evidence type="ECO:0000313" key="3">
    <source>
        <dbReference type="Proteomes" id="UP001165160"/>
    </source>
</evidence>
<protein>
    <submittedName>
        <fullName evidence="2">Uncharacterized protein</fullName>
    </submittedName>
</protein>
<feature type="region of interest" description="Disordered" evidence="1">
    <location>
        <begin position="28"/>
        <end position="48"/>
    </location>
</feature>
<dbReference type="EMBL" id="BRXX01000059">
    <property type="protein sequence ID" value="GMH86385.1"/>
    <property type="molecule type" value="Genomic_DNA"/>
</dbReference>
<feature type="compositionally biased region" description="Acidic residues" evidence="1">
    <location>
        <begin position="28"/>
        <end position="40"/>
    </location>
</feature>